<dbReference type="InterPro" id="IPR009061">
    <property type="entry name" value="DNA-bd_dom_put_sf"/>
</dbReference>
<evidence type="ECO:0000313" key="4">
    <source>
        <dbReference type="EMBL" id="AKU79605.1"/>
    </source>
</evidence>
<feature type="coiled-coil region" evidence="2">
    <location>
        <begin position="88"/>
        <end position="118"/>
    </location>
</feature>
<reference evidence="4 5" key="1">
    <citation type="journal article" date="2015" name="Genome Announc.">
        <title>Complete Genome Sequence of Spiroplasma turonicum Strain Tab4cT, a Parasite of a Horse Fly, Haematopota sp. (Diptera: Tabanidae).</title>
        <authorList>
            <person name="Davis R.E."/>
            <person name="Shao J."/>
            <person name="Zhao Y."/>
            <person name="Gasparich G.E."/>
            <person name="Gaynor B.J."/>
            <person name="Donofrio N."/>
        </authorList>
    </citation>
    <scope>NUCLEOTIDE SEQUENCE [LARGE SCALE GENOMIC DNA]</scope>
    <source>
        <strain evidence="4 5">Tab4c</strain>
    </source>
</reference>
<dbReference type="KEGG" id="stur:STURON_00359"/>
<organism evidence="4 5">
    <name type="scientific">Spiroplasma turonicum</name>
    <dbReference type="NCBI Taxonomy" id="216946"/>
    <lineage>
        <taxon>Bacteria</taxon>
        <taxon>Bacillati</taxon>
        <taxon>Mycoplasmatota</taxon>
        <taxon>Mollicutes</taxon>
        <taxon>Entomoplasmatales</taxon>
        <taxon>Spiroplasmataceae</taxon>
        <taxon>Spiroplasma</taxon>
    </lineage>
</organism>
<dbReference type="GO" id="GO:0003677">
    <property type="term" value="F:DNA binding"/>
    <property type="evidence" value="ECO:0007669"/>
    <property type="project" value="UniProtKB-KW"/>
</dbReference>
<evidence type="ECO:0000256" key="1">
    <source>
        <dbReference type="ARBA" id="ARBA00023125"/>
    </source>
</evidence>
<evidence type="ECO:0000256" key="2">
    <source>
        <dbReference type="SAM" id="Coils"/>
    </source>
</evidence>
<dbReference type="PANTHER" id="PTHR30204:SF82">
    <property type="entry name" value="TRANSCRIPTIONAL REGULATOR, MERR FAMILY"/>
    <property type="match status" value="1"/>
</dbReference>
<dbReference type="PANTHER" id="PTHR30204">
    <property type="entry name" value="REDOX-CYCLING DRUG-SENSING TRANSCRIPTIONAL ACTIVATOR SOXR"/>
    <property type="match status" value="1"/>
</dbReference>
<dbReference type="AlphaFoldDB" id="A0A0K1P5S7"/>
<dbReference type="EMBL" id="CP012328">
    <property type="protein sequence ID" value="AKU79605.1"/>
    <property type="molecule type" value="Genomic_DNA"/>
</dbReference>
<sequence length="120" mass="14688">MKKLYLKDISKEIDLPEYVLRFYDKKGLIPFMNRDENNYRYIYYDKVSWLKTISCLKKAGMPLKEIKKYVDLALVGEQTFEERLKIILKQEKETLKQIEVLKEQLEFIQYKKEFYNKKSK</sequence>
<keyword evidence="1" id="KW-0238">DNA-binding</keyword>
<dbReference type="SMART" id="SM00422">
    <property type="entry name" value="HTH_MERR"/>
    <property type="match status" value="1"/>
</dbReference>
<dbReference type="PROSITE" id="PS50937">
    <property type="entry name" value="HTH_MERR_2"/>
    <property type="match status" value="1"/>
</dbReference>
<dbReference type="RefSeq" id="WP_082236168.1">
    <property type="nucleotide sequence ID" value="NZ_CP012328.1"/>
</dbReference>
<gene>
    <name evidence="4" type="ORF">STURON_00359</name>
</gene>
<protein>
    <submittedName>
        <fullName evidence="4">HTH transcriptional regulator merR family</fullName>
    </submittedName>
</protein>
<dbReference type="OrthoDB" id="9811174at2"/>
<dbReference type="Proteomes" id="UP000067243">
    <property type="component" value="Chromosome"/>
</dbReference>
<dbReference type="CDD" id="cd01109">
    <property type="entry name" value="HTH_YyaN"/>
    <property type="match status" value="1"/>
</dbReference>
<dbReference type="PATRIC" id="fig|216946.3.peg.359"/>
<dbReference type="GO" id="GO:0003700">
    <property type="term" value="F:DNA-binding transcription factor activity"/>
    <property type="evidence" value="ECO:0007669"/>
    <property type="project" value="InterPro"/>
</dbReference>
<name>A0A0K1P5S7_9MOLU</name>
<evidence type="ECO:0000259" key="3">
    <source>
        <dbReference type="PROSITE" id="PS50937"/>
    </source>
</evidence>
<feature type="domain" description="HTH merR-type" evidence="3">
    <location>
        <begin position="1"/>
        <end position="72"/>
    </location>
</feature>
<keyword evidence="2" id="KW-0175">Coiled coil</keyword>
<proteinExistence type="predicted"/>
<accession>A0A0K1P5S7</accession>
<dbReference type="Gene3D" id="1.10.1660.10">
    <property type="match status" value="1"/>
</dbReference>
<dbReference type="InterPro" id="IPR047057">
    <property type="entry name" value="MerR_fam"/>
</dbReference>
<dbReference type="SUPFAM" id="SSF46955">
    <property type="entry name" value="Putative DNA-binding domain"/>
    <property type="match status" value="1"/>
</dbReference>
<evidence type="ECO:0000313" key="5">
    <source>
        <dbReference type="Proteomes" id="UP000067243"/>
    </source>
</evidence>
<dbReference type="InterPro" id="IPR000551">
    <property type="entry name" value="MerR-type_HTH_dom"/>
</dbReference>
<dbReference type="STRING" id="216946.STURO_v1c03590"/>
<keyword evidence="5" id="KW-1185">Reference proteome</keyword>
<dbReference type="Pfam" id="PF13411">
    <property type="entry name" value="MerR_1"/>
    <property type="match status" value="1"/>
</dbReference>